<dbReference type="EMBL" id="JXJN01001317">
    <property type="status" value="NOT_ANNOTATED_CDS"/>
    <property type="molecule type" value="Genomic_DNA"/>
</dbReference>
<dbReference type="EMBL" id="JXJN01001316">
    <property type="status" value="NOT_ANNOTATED_CDS"/>
    <property type="molecule type" value="Genomic_DNA"/>
</dbReference>
<keyword evidence="3" id="KW-1185">Reference proteome</keyword>
<sequence>MSSRKIVVHDLVEFTGLPAKSSSTSSSSLSSTLLLLLLLFVALLASAGVIARRRYRPTKEPKTNYPFIFIPSQSQAISPASVPVVDGK</sequence>
<dbReference type="AlphaFoldDB" id="A0A1B0APC6"/>
<evidence type="ECO:0000313" key="2">
    <source>
        <dbReference type="EnsemblMetazoa" id="GPPI003743-PA"/>
    </source>
</evidence>
<reference evidence="2" key="2">
    <citation type="submission" date="2020-05" db="UniProtKB">
        <authorList>
            <consortium name="EnsemblMetazoa"/>
        </authorList>
    </citation>
    <scope>IDENTIFICATION</scope>
    <source>
        <strain evidence="2">IAEA</strain>
    </source>
</reference>
<evidence type="ECO:0000256" key="1">
    <source>
        <dbReference type="SAM" id="Phobius"/>
    </source>
</evidence>
<organism evidence="2 3">
    <name type="scientific">Glossina palpalis gambiensis</name>
    <dbReference type="NCBI Taxonomy" id="67801"/>
    <lineage>
        <taxon>Eukaryota</taxon>
        <taxon>Metazoa</taxon>
        <taxon>Ecdysozoa</taxon>
        <taxon>Arthropoda</taxon>
        <taxon>Hexapoda</taxon>
        <taxon>Insecta</taxon>
        <taxon>Pterygota</taxon>
        <taxon>Neoptera</taxon>
        <taxon>Endopterygota</taxon>
        <taxon>Diptera</taxon>
        <taxon>Brachycera</taxon>
        <taxon>Muscomorpha</taxon>
        <taxon>Hippoboscoidea</taxon>
        <taxon>Glossinidae</taxon>
        <taxon>Glossina</taxon>
    </lineage>
</organism>
<feature type="transmembrane region" description="Helical" evidence="1">
    <location>
        <begin position="32"/>
        <end position="51"/>
    </location>
</feature>
<protein>
    <submittedName>
        <fullName evidence="2">Uncharacterized protein</fullName>
    </submittedName>
</protein>
<name>A0A1B0APC6_9MUSC</name>
<keyword evidence="1" id="KW-1133">Transmembrane helix</keyword>
<reference evidence="3" key="1">
    <citation type="submission" date="2015-01" db="EMBL/GenBank/DDBJ databases">
        <authorList>
            <person name="Aksoy S."/>
            <person name="Warren W."/>
            <person name="Wilson R.K."/>
        </authorList>
    </citation>
    <scope>NUCLEOTIDE SEQUENCE [LARGE SCALE GENOMIC DNA]</scope>
    <source>
        <strain evidence="3">IAEA</strain>
    </source>
</reference>
<dbReference type="EnsemblMetazoa" id="GPPI003743-RA">
    <property type="protein sequence ID" value="GPPI003743-PA"/>
    <property type="gene ID" value="GPPI003743"/>
</dbReference>
<evidence type="ECO:0000313" key="3">
    <source>
        <dbReference type="Proteomes" id="UP000092460"/>
    </source>
</evidence>
<dbReference type="Proteomes" id="UP000092460">
    <property type="component" value="Unassembled WGS sequence"/>
</dbReference>
<dbReference type="VEuPathDB" id="VectorBase:GPPI003743"/>
<proteinExistence type="predicted"/>
<keyword evidence="1" id="KW-0812">Transmembrane</keyword>
<keyword evidence="1" id="KW-0472">Membrane</keyword>
<accession>A0A1B0APC6</accession>